<evidence type="ECO:0000256" key="1">
    <source>
        <dbReference type="SAM" id="Phobius"/>
    </source>
</evidence>
<organism evidence="3 4">
    <name type="scientific">Elsinoe ampelina</name>
    <dbReference type="NCBI Taxonomy" id="302913"/>
    <lineage>
        <taxon>Eukaryota</taxon>
        <taxon>Fungi</taxon>
        <taxon>Dikarya</taxon>
        <taxon>Ascomycota</taxon>
        <taxon>Pezizomycotina</taxon>
        <taxon>Dothideomycetes</taxon>
        <taxon>Dothideomycetidae</taxon>
        <taxon>Myriangiales</taxon>
        <taxon>Elsinoaceae</taxon>
        <taxon>Elsinoe</taxon>
    </lineage>
</organism>
<dbReference type="InterPro" id="IPR039535">
    <property type="entry name" value="ASST-like"/>
</dbReference>
<evidence type="ECO:0000313" key="4">
    <source>
        <dbReference type="Proteomes" id="UP000799538"/>
    </source>
</evidence>
<name>A0A6A6FYX8_9PEZI</name>
<keyword evidence="4" id="KW-1185">Reference proteome</keyword>
<dbReference type="SUPFAM" id="SSF50998">
    <property type="entry name" value="Quinoprotein alcohol dehydrogenase-like"/>
    <property type="match status" value="2"/>
</dbReference>
<sequence length="633" mass="70756">MPLPLSLVAWILACTASVKAIDAQEDGSAVARNPFDPTQTADLTSYVSRPDIRAPKWNITRHSTKKSSDGHWFVAPYGHFYTLWGRPEYSPCQVGPTIYDHDGELVWSGACLDQNRNVFDFRPFTVGGETRLSYIYAPQWGAEAGPDYPHLLGYAVLMDSNYNVYKEISPAEGTNGINPHELLVRDEGKRAFMIESRIEQFDDSEPTERLRNDHFVHDSIVELDTKSGEPIYRWSAHRHGIMPNETQLVNATESWNSTEMWDLLHINSVEPTASGDFITSARHSSTIYKIQRSTGNVLWRLGGELSSFSQDFNFTWQHDARVVFENETTTILSFFDNASQNVLTTPPSAVSSTAKLVALDTENMKATLLTEWRRPDGGLTQLRGSVQNLPDTGNILVSWSEQGYMSEHTQEGELLWEAKFSTPRFNTYRAYKAPFVGTPAEPPVMKSMMFKKGRLDTGTMISYVSWNGATEVKGWNLYGSTGNGKWTSLGHSKKTGFETMMVTSAGWSYVFMEAIDAKGKSLGRTIIQVVSKENGELSKDIVGDTLEDITTVQIGKGEVEDVVGNESDEDGEGLLNSFTVGSESGSRQSGVKIREPPPHTIGAIVIALVVLFMYFRRHARRKMAWHYLPVSKH</sequence>
<gene>
    <name evidence="3" type="ORF">BDZ85DRAFT_78415</name>
</gene>
<keyword evidence="2" id="KW-0732">Signal</keyword>
<dbReference type="InterPro" id="IPR053143">
    <property type="entry name" value="Arylsulfate_ST"/>
</dbReference>
<dbReference type="InterPro" id="IPR011047">
    <property type="entry name" value="Quinoprotein_ADH-like_sf"/>
</dbReference>
<dbReference type="Pfam" id="PF14269">
    <property type="entry name" value="Arylsulfotran_2"/>
    <property type="match status" value="1"/>
</dbReference>
<protein>
    <submittedName>
        <fullName evidence="3">ASST-domain-containing protein</fullName>
    </submittedName>
</protein>
<keyword evidence="1" id="KW-1133">Transmembrane helix</keyword>
<dbReference type="PANTHER" id="PTHR35340:SF8">
    <property type="entry name" value="ASST-DOMAIN-CONTAINING PROTEIN"/>
    <property type="match status" value="1"/>
</dbReference>
<dbReference type="AlphaFoldDB" id="A0A6A6FYX8"/>
<feature type="signal peptide" evidence="2">
    <location>
        <begin position="1"/>
        <end position="20"/>
    </location>
</feature>
<proteinExistence type="predicted"/>
<dbReference type="InterPro" id="IPR015943">
    <property type="entry name" value="WD40/YVTN_repeat-like_dom_sf"/>
</dbReference>
<dbReference type="Gene3D" id="2.130.10.10">
    <property type="entry name" value="YVTN repeat-like/Quinoprotein amine dehydrogenase"/>
    <property type="match status" value="1"/>
</dbReference>
<dbReference type="PANTHER" id="PTHR35340">
    <property type="entry name" value="PQQ ENZYME REPEAT PROTEIN-RELATED"/>
    <property type="match status" value="1"/>
</dbReference>
<dbReference type="EMBL" id="ML992532">
    <property type="protein sequence ID" value="KAF2218667.1"/>
    <property type="molecule type" value="Genomic_DNA"/>
</dbReference>
<evidence type="ECO:0000313" key="3">
    <source>
        <dbReference type="EMBL" id="KAF2218667.1"/>
    </source>
</evidence>
<feature type="transmembrane region" description="Helical" evidence="1">
    <location>
        <begin position="597"/>
        <end position="615"/>
    </location>
</feature>
<feature type="chain" id="PRO_5025617781" evidence="2">
    <location>
        <begin position="21"/>
        <end position="633"/>
    </location>
</feature>
<dbReference type="Proteomes" id="UP000799538">
    <property type="component" value="Unassembled WGS sequence"/>
</dbReference>
<dbReference type="OrthoDB" id="5427350at2759"/>
<evidence type="ECO:0000256" key="2">
    <source>
        <dbReference type="SAM" id="SignalP"/>
    </source>
</evidence>
<keyword evidence="1" id="KW-0472">Membrane</keyword>
<reference evidence="4" key="1">
    <citation type="journal article" date="2020" name="Stud. Mycol.">
        <title>101 Dothideomycetes genomes: A test case for predicting lifestyles and emergence of pathogens.</title>
        <authorList>
            <person name="Haridas S."/>
            <person name="Albert R."/>
            <person name="Binder M."/>
            <person name="Bloem J."/>
            <person name="LaButti K."/>
            <person name="Salamov A."/>
            <person name="Andreopoulos B."/>
            <person name="Baker S."/>
            <person name="Barry K."/>
            <person name="Bills G."/>
            <person name="Bluhm B."/>
            <person name="Cannon C."/>
            <person name="Castanera R."/>
            <person name="Culley D."/>
            <person name="Daum C."/>
            <person name="Ezra D."/>
            <person name="Gonzalez J."/>
            <person name="Henrissat B."/>
            <person name="Kuo A."/>
            <person name="Liang C."/>
            <person name="Lipzen A."/>
            <person name="Lutzoni F."/>
            <person name="Magnuson J."/>
            <person name="Mondo S."/>
            <person name="Nolan M."/>
            <person name="Ohm R."/>
            <person name="Pangilinan J."/>
            <person name="Park H.-J."/>
            <person name="Ramirez L."/>
            <person name="Alfaro M."/>
            <person name="Sun H."/>
            <person name="Tritt A."/>
            <person name="Yoshinaga Y."/>
            <person name="Zwiers L.-H."/>
            <person name="Turgeon B."/>
            <person name="Goodwin S."/>
            <person name="Spatafora J."/>
            <person name="Crous P."/>
            <person name="Grigoriev I."/>
        </authorList>
    </citation>
    <scope>NUCLEOTIDE SEQUENCE [LARGE SCALE GENOMIC DNA]</scope>
    <source>
        <strain evidence="4">CECT 20119</strain>
    </source>
</reference>
<keyword evidence="1" id="KW-0812">Transmembrane</keyword>
<accession>A0A6A6FYX8</accession>